<dbReference type="Pfam" id="PF00589">
    <property type="entry name" value="Phage_integrase"/>
    <property type="match status" value="1"/>
</dbReference>
<keyword evidence="3" id="KW-0238">DNA-binding</keyword>
<dbReference type="Gene3D" id="1.10.150.130">
    <property type="match status" value="1"/>
</dbReference>
<reference evidence="7 8" key="1">
    <citation type="submission" date="2024-08" db="EMBL/GenBank/DDBJ databases">
        <authorList>
            <person name="Lu H."/>
        </authorList>
    </citation>
    <scope>NUCLEOTIDE SEQUENCE [LARGE SCALE GENOMIC DNA]</scope>
    <source>
        <strain evidence="7 8">LKC17W</strain>
    </source>
</reference>
<keyword evidence="8" id="KW-1185">Reference proteome</keyword>
<keyword evidence="4" id="KW-0233">DNA recombination</keyword>
<evidence type="ECO:0000256" key="2">
    <source>
        <dbReference type="ARBA" id="ARBA00022908"/>
    </source>
</evidence>
<dbReference type="InterPro" id="IPR002104">
    <property type="entry name" value="Integrase_catalytic"/>
</dbReference>
<evidence type="ECO:0000313" key="7">
    <source>
        <dbReference type="EMBL" id="MFG6441467.1"/>
    </source>
</evidence>
<dbReference type="CDD" id="cd01184">
    <property type="entry name" value="INT_C_like_1"/>
    <property type="match status" value="1"/>
</dbReference>
<dbReference type="InterPro" id="IPR050090">
    <property type="entry name" value="Tyrosine_recombinase_XerCD"/>
</dbReference>
<proteinExistence type="inferred from homology"/>
<keyword evidence="2" id="KW-0229">DNA integration</keyword>
<dbReference type="InterPro" id="IPR010998">
    <property type="entry name" value="Integrase_recombinase_N"/>
</dbReference>
<evidence type="ECO:0000256" key="5">
    <source>
        <dbReference type="SAM" id="MobiDB-lite"/>
    </source>
</evidence>
<name>A0ABW7FJF5_9BURK</name>
<gene>
    <name evidence="7" type="ORF">ACG0Z3_12340</name>
</gene>
<dbReference type="InterPro" id="IPR013762">
    <property type="entry name" value="Integrase-like_cat_sf"/>
</dbReference>
<protein>
    <submittedName>
        <fullName evidence="7">Site-specific integrase</fullName>
    </submittedName>
</protein>
<organism evidence="7 8">
    <name type="scientific">Pelomonas margarita</name>
    <dbReference type="NCBI Taxonomy" id="3299031"/>
    <lineage>
        <taxon>Bacteria</taxon>
        <taxon>Pseudomonadati</taxon>
        <taxon>Pseudomonadota</taxon>
        <taxon>Betaproteobacteria</taxon>
        <taxon>Burkholderiales</taxon>
        <taxon>Sphaerotilaceae</taxon>
        <taxon>Roseateles</taxon>
    </lineage>
</organism>
<evidence type="ECO:0000256" key="1">
    <source>
        <dbReference type="ARBA" id="ARBA00008857"/>
    </source>
</evidence>
<accession>A0ABW7FJF5</accession>
<evidence type="ECO:0000313" key="8">
    <source>
        <dbReference type="Proteomes" id="UP001606301"/>
    </source>
</evidence>
<comment type="caution">
    <text evidence="7">The sequence shown here is derived from an EMBL/GenBank/DDBJ whole genome shotgun (WGS) entry which is preliminary data.</text>
</comment>
<feature type="domain" description="Tyr recombinase" evidence="6">
    <location>
        <begin position="213"/>
        <end position="425"/>
    </location>
</feature>
<dbReference type="EMBL" id="JBIGHW010000006">
    <property type="protein sequence ID" value="MFG6441467.1"/>
    <property type="molecule type" value="Genomic_DNA"/>
</dbReference>
<dbReference type="Proteomes" id="UP001606301">
    <property type="component" value="Unassembled WGS sequence"/>
</dbReference>
<evidence type="ECO:0000259" key="6">
    <source>
        <dbReference type="PROSITE" id="PS51898"/>
    </source>
</evidence>
<comment type="similarity">
    <text evidence="1">Belongs to the 'phage' integrase family.</text>
</comment>
<sequence>MNNQRIASAKPKAPVMPALPPRPLFSMAATRVASLPGGYYPLHLSSAWPAAIPANGRHGDPSQIHLAEPAGSPSRGRLNRTRLADALDVYLDEMSAEEQNKPRVRSDKRRVINSLAAFLKKERGVEPDIWVHDIQASDIYWYIRHLRDQPGKVREKGGQRGKSASRTLEKKGRMLDHFFEFACKKLKACEENPVAEHRDIFEKLKQEAGREGRHYLPFTSEQLQLIFDPHSYLRYSNQPDWFWSPLIAAHLGVRAGEVVQLSVDDFHFDPLHKIWFVSVQLQFAKNRNSVRTLPLHQGLIDLGLIDYIERVRSLGGTQLFPHRDYTTATLSRDPSKRVSENFAKLLAKRGLEDPDLVFHSFRHMVVSALHDAGVSLAEAMQICGHEAMEFCVRNRVMTKKQGRSMHLPTYTHPNAYFSDRGRPFQADRGRQN</sequence>
<dbReference type="InterPro" id="IPR011010">
    <property type="entry name" value="DNA_brk_join_enz"/>
</dbReference>
<dbReference type="PROSITE" id="PS51898">
    <property type="entry name" value="TYR_RECOMBINASE"/>
    <property type="match status" value="1"/>
</dbReference>
<dbReference type="SUPFAM" id="SSF56349">
    <property type="entry name" value="DNA breaking-rejoining enzymes"/>
    <property type="match status" value="1"/>
</dbReference>
<dbReference type="PANTHER" id="PTHR30349:SF64">
    <property type="entry name" value="PROPHAGE INTEGRASE INTD-RELATED"/>
    <property type="match status" value="1"/>
</dbReference>
<dbReference type="PANTHER" id="PTHR30349">
    <property type="entry name" value="PHAGE INTEGRASE-RELATED"/>
    <property type="match status" value="1"/>
</dbReference>
<evidence type="ECO:0000256" key="4">
    <source>
        <dbReference type="ARBA" id="ARBA00023172"/>
    </source>
</evidence>
<feature type="region of interest" description="Disordered" evidence="5">
    <location>
        <begin position="408"/>
        <end position="432"/>
    </location>
</feature>
<dbReference type="Gene3D" id="1.10.443.10">
    <property type="entry name" value="Intergrase catalytic core"/>
    <property type="match status" value="1"/>
</dbReference>
<evidence type="ECO:0000256" key="3">
    <source>
        <dbReference type="ARBA" id="ARBA00023125"/>
    </source>
</evidence>
<feature type="compositionally biased region" description="Basic and acidic residues" evidence="5">
    <location>
        <begin position="419"/>
        <end position="432"/>
    </location>
</feature>